<evidence type="ECO:0000313" key="4">
    <source>
        <dbReference type="EMBL" id="SJZ80163.1"/>
    </source>
</evidence>
<proteinExistence type="predicted"/>
<dbReference type="InterPro" id="IPR001789">
    <property type="entry name" value="Sig_transdc_resp-reg_receiver"/>
</dbReference>
<name>A0A1T4NLZ3_VIBCI</name>
<dbReference type="Gene3D" id="3.40.50.2300">
    <property type="match status" value="1"/>
</dbReference>
<dbReference type="InterPro" id="IPR036457">
    <property type="entry name" value="PPM-type-like_dom_sf"/>
</dbReference>
<dbReference type="PANTHER" id="PTHR43156:SF2">
    <property type="entry name" value="STAGE II SPORULATION PROTEIN E"/>
    <property type="match status" value="1"/>
</dbReference>
<dbReference type="PANTHER" id="PTHR43156">
    <property type="entry name" value="STAGE II SPORULATION PROTEIN E-RELATED"/>
    <property type="match status" value="1"/>
</dbReference>
<feature type="domain" description="Response regulatory" evidence="3">
    <location>
        <begin position="2"/>
        <end position="119"/>
    </location>
</feature>
<keyword evidence="1" id="KW-0378">Hydrolase</keyword>
<keyword evidence="5" id="KW-1185">Reference proteome</keyword>
<organism evidence="4 5">
    <name type="scientific">Vibrio cincinnatiensis DSM 19608</name>
    <dbReference type="NCBI Taxonomy" id="1123491"/>
    <lineage>
        <taxon>Bacteria</taxon>
        <taxon>Pseudomonadati</taxon>
        <taxon>Pseudomonadota</taxon>
        <taxon>Gammaproteobacteria</taxon>
        <taxon>Vibrionales</taxon>
        <taxon>Vibrionaceae</taxon>
        <taxon>Vibrio</taxon>
    </lineage>
</organism>
<dbReference type="OrthoDB" id="9811749at2"/>
<dbReference type="InterPro" id="IPR011006">
    <property type="entry name" value="CheY-like_superfamily"/>
</dbReference>
<protein>
    <submittedName>
        <fullName evidence="4">Response regulator receiver domain-containing protein</fullName>
    </submittedName>
</protein>
<dbReference type="STRING" id="1123491.SAMN02745782_01370"/>
<evidence type="ECO:0000256" key="2">
    <source>
        <dbReference type="PROSITE-ProRule" id="PRU00169"/>
    </source>
</evidence>
<feature type="modified residue" description="4-aspartylphosphate" evidence="2">
    <location>
        <position position="53"/>
    </location>
</feature>
<keyword evidence="2" id="KW-0597">Phosphoprotein</keyword>
<dbReference type="SUPFAM" id="SSF52172">
    <property type="entry name" value="CheY-like"/>
    <property type="match status" value="1"/>
</dbReference>
<evidence type="ECO:0000256" key="1">
    <source>
        <dbReference type="ARBA" id="ARBA00022801"/>
    </source>
</evidence>
<dbReference type="AlphaFoldDB" id="A0A1T4NLZ3"/>
<accession>A0A1T4NLZ3</accession>
<dbReference type="InterPro" id="IPR001932">
    <property type="entry name" value="PPM-type_phosphatase-like_dom"/>
</dbReference>
<sequence length="564" mass="64039">MRVMIIDDQATNRELCRMMLASIAQHIELFENGQHVVQAMEQMPILPDIILLDVMMPVKDGFTTAQEIRHAFPNHHIPILFLTVLDDQESFARCLSLGDDFILKPVEQCVLLAKVQAHFRIVQMHRQLRQQHDQLQRYQDRVQQEYAIAESIFQHLMDEMSVQIEPIYGINSISSPTTLFNGDLILVARRKHGGAYAMIADSSAHGLPAAMANIPVTRAFFSLAEQGCALSDMVTELNQRLITFLPDEMNLSAHLFEIHSNGFDVSWWGGGGPSAYIVSPSGQLVKRLVSVHPPLGERVENAFNCDIKHFKLEPGQKIFCCTRSFIEVTDAQGEPFGEYRLEWLLTKKTGTPTLDSLYEAIHHFSSTEPEVNLSLLMMSFPVINAQSVPSYRESFLSPIPCKSELSFPAGLLKQATITNEVRSFLKGIIHTSHHLDFLCAILSELFSYLIEQGLLHLPISLKEEPEGFARYHQLRESALQSLSDECCATCEVIYHPQDQSIQFILSCHRQEQDFFEEAPMANNDFLFASQLCESLNYRQEDKTIHAIYRFDTPAIFPDIAHFVR</sequence>
<dbReference type="SMART" id="SM00448">
    <property type="entry name" value="REC"/>
    <property type="match status" value="1"/>
</dbReference>
<dbReference type="Proteomes" id="UP000190834">
    <property type="component" value="Unassembled WGS sequence"/>
</dbReference>
<dbReference type="Gene3D" id="3.60.40.10">
    <property type="entry name" value="PPM-type phosphatase domain"/>
    <property type="match status" value="1"/>
</dbReference>
<reference evidence="5" key="1">
    <citation type="submission" date="2017-02" db="EMBL/GenBank/DDBJ databases">
        <authorList>
            <person name="Varghese N."/>
            <person name="Submissions S."/>
        </authorList>
    </citation>
    <scope>NUCLEOTIDE SEQUENCE [LARGE SCALE GENOMIC DNA]</scope>
    <source>
        <strain evidence="5">DSM 19608</strain>
    </source>
</reference>
<dbReference type="GO" id="GO:0000160">
    <property type="term" value="P:phosphorelay signal transduction system"/>
    <property type="evidence" value="ECO:0007669"/>
    <property type="project" value="InterPro"/>
</dbReference>
<evidence type="ECO:0000313" key="5">
    <source>
        <dbReference type="Proteomes" id="UP000190834"/>
    </source>
</evidence>
<dbReference type="Pfam" id="PF07228">
    <property type="entry name" value="SpoIIE"/>
    <property type="match status" value="1"/>
</dbReference>
<dbReference type="PROSITE" id="PS50110">
    <property type="entry name" value="RESPONSE_REGULATORY"/>
    <property type="match status" value="1"/>
</dbReference>
<evidence type="ECO:0000259" key="3">
    <source>
        <dbReference type="PROSITE" id="PS50110"/>
    </source>
</evidence>
<dbReference type="EMBL" id="FUXB01000006">
    <property type="protein sequence ID" value="SJZ80163.1"/>
    <property type="molecule type" value="Genomic_DNA"/>
</dbReference>
<dbReference type="Pfam" id="PF00072">
    <property type="entry name" value="Response_reg"/>
    <property type="match status" value="1"/>
</dbReference>
<gene>
    <name evidence="4" type="ORF">SAMN02745782_01370</name>
</gene>
<dbReference type="GO" id="GO:0016791">
    <property type="term" value="F:phosphatase activity"/>
    <property type="evidence" value="ECO:0007669"/>
    <property type="project" value="TreeGrafter"/>
</dbReference>
<dbReference type="InterPro" id="IPR052016">
    <property type="entry name" value="Bact_Sigma-Reg"/>
</dbReference>